<evidence type="ECO:0000313" key="3">
    <source>
        <dbReference type="EnsemblPlants" id="AES65145"/>
    </source>
</evidence>
<proteinExistence type="predicted"/>
<keyword evidence="4" id="KW-1185">Reference proteome</keyword>
<accession>G7IG16</accession>
<dbReference type="HOGENOM" id="CLU_2691449_0_0_1"/>
<feature type="transmembrane region" description="Helical" evidence="1">
    <location>
        <begin position="6"/>
        <end position="27"/>
    </location>
</feature>
<dbReference type="PaxDb" id="3880-AES65145"/>
<evidence type="ECO:0000313" key="2">
    <source>
        <dbReference type="EMBL" id="AES65145.1"/>
    </source>
</evidence>
<organism evidence="2 4">
    <name type="scientific">Medicago truncatula</name>
    <name type="common">Barrel medic</name>
    <name type="synonym">Medicago tribuloides</name>
    <dbReference type="NCBI Taxonomy" id="3880"/>
    <lineage>
        <taxon>Eukaryota</taxon>
        <taxon>Viridiplantae</taxon>
        <taxon>Streptophyta</taxon>
        <taxon>Embryophyta</taxon>
        <taxon>Tracheophyta</taxon>
        <taxon>Spermatophyta</taxon>
        <taxon>Magnoliopsida</taxon>
        <taxon>eudicotyledons</taxon>
        <taxon>Gunneridae</taxon>
        <taxon>Pentapetalae</taxon>
        <taxon>rosids</taxon>
        <taxon>fabids</taxon>
        <taxon>Fabales</taxon>
        <taxon>Fabaceae</taxon>
        <taxon>Papilionoideae</taxon>
        <taxon>50 kb inversion clade</taxon>
        <taxon>NPAAA clade</taxon>
        <taxon>Hologalegina</taxon>
        <taxon>IRL clade</taxon>
        <taxon>Trifolieae</taxon>
        <taxon>Medicago</taxon>
    </lineage>
</organism>
<name>G7IG16_MEDTR</name>
<dbReference type="EMBL" id="CM001218">
    <property type="protein sequence ID" value="AES65145.1"/>
    <property type="molecule type" value="Genomic_DNA"/>
</dbReference>
<keyword evidence="2" id="KW-0378">Hydrolase</keyword>
<evidence type="ECO:0000256" key="1">
    <source>
        <dbReference type="SAM" id="Phobius"/>
    </source>
</evidence>
<protein>
    <submittedName>
        <fullName evidence="2">Glycoside hydrolase family 18 protein</fullName>
    </submittedName>
</protein>
<keyword evidence="1" id="KW-0472">Membrane</keyword>
<dbReference type="EnsemblPlants" id="AES65145">
    <property type="protein sequence ID" value="AES65145"/>
    <property type="gene ID" value="MTR_2g035940"/>
</dbReference>
<reference evidence="3" key="3">
    <citation type="submission" date="2015-04" db="UniProtKB">
        <authorList>
            <consortium name="EnsemblPlants"/>
        </authorList>
    </citation>
    <scope>IDENTIFICATION</scope>
    <source>
        <strain evidence="3">cv. Jemalong A17</strain>
    </source>
</reference>
<evidence type="ECO:0000313" key="4">
    <source>
        <dbReference type="Proteomes" id="UP000002051"/>
    </source>
</evidence>
<gene>
    <name evidence="2" type="ordered locus">MTR_2g035940</name>
</gene>
<dbReference type="Proteomes" id="UP000002051">
    <property type="component" value="Chromosome 2"/>
</dbReference>
<reference evidence="2 4" key="1">
    <citation type="journal article" date="2011" name="Nature">
        <title>The Medicago genome provides insight into the evolution of rhizobial symbioses.</title>
        <authorList>
            <person name="Young N.D."/>
            <person name="Debelle F."/>
            <person name="Oldroyd G.E."/>
            <person name="Geurts R."/>
            <person name="Cannon S.B."/>
            <person name="Udvardi M.K."/>
            <person name="Benedito V.A."/>
            <person name="Mayer K.F."/>
            <person name="Gouzy J."/>
            <person name="Schoof H."/>
            <person name="Van de Peer Y."/>
            <person name="Proost S."/>
            <person name="Cook D.R."/>
            <person name="Meyers B.C."/>
            <person name="Spannagl M."/>
            <person name="Cheung F."/>
            <person name="De Mita S."/>
            <person name="Krishnakumar V."/>
            <person name="Gundlach H."/>
            <person name="Zhou S."/>
            <person name="Mudge J."/>
            <person name="Bharti A.K."/>
            <person name="Murray J.D."/>
            <person name="Naoumkina M.A."/>
            <person name="Rosen B."/>
            <person name="Silverstein K.A."/>
            <person name="Tang H."/>
            <person name="Rombauts S."/>
            <person name="Zhao P.X."/>
            <person name="Zhou P."/>
            <person name="Barbe V."/>
            <person name="Bardou P."/>
            <person name="Bechner M."/>
            <person name="Bellec A."/>
            <person name="Berger A."/>
            <person name="Berges H."/>
            <person name="Bidwell S."/>
            <person name="Bisseling T."/>
            <person name="Choisne N."/>
            <person name="Couloux A."/>
            <person name="Denny R."/>
            <person name="Deshpande S."/>
            <person name="Dai X."/>
            <person name="Doyle J.J."/>
            <person name="Dudez A.M."/>
            <person name="Farmer A.D."/>
            <person name="Fouteau S."/>
            <person name="Franken C."/>
            <person name="Gibelin C."/>
            <person name="Gish J."/>
            <person name="Goldstein S."/>
            <person name="Gonzalez A.J."/>
            <person name="Green P.J."/>
            <person name="Hallab A."/>
            <person name="Hartog M."/>
            <person name="Hua A."/>
            <person name="Humphray S.J."/>
            <person name="Jeong D.H."/>
            <person name="Jing Y."/>
            <person name="Jocker A."/>
            <person name="Kenton S.M."/>
            <person name="Kim D.J."/>
            <person name="Klee K."/>
            <person name="Lai H."/>
            <person name="Lang C."/>
            <person name="Lin S."/>
            <person name="Macmil S.L."/>
            <person name="Magdelenat G."/>
            <person name="Matthews L."/>
            <person name="McCorrison J."/>
            <person name="Monaghan E.L."/>
            <person name="Mun J.H."/>
            <person name="Najar F.Z."/>
            <person name="Nicholson C."/>
            <person name="Noirot C."/>
            <person name="O'Bleness M."/>
            <person name="Paule C.R."/>
            <person name="Poulain J."/>
            <person name="Prion F."/>
            <person name="Qin B."/>
            <person name="Qu C."/>
            <person name="Retzel E.F."/>
            <person name="Riddle C."/>
            <person name="Sallet E."/>
            <person name="Samain S."/>
            <person name="Samson N."/>
            <person name="Sanders I."/>
            <person name="Saurat O."/>
            <person name="Scarpelli C."/>
            <person name="Schiex T."/>
            <person name="Segurens B."/>
            <person name="Severin A.J."/>
            <person name="Sherrier D.J."/>
            <person name="Shi R."/>
            <person name="Sims S."/>
            <person name="Singer S.R."/>
            <person name="Sinharoy S."/>
            <person name="Sterck L."/>
            <person name="Viollet A."/>
            <person name="Wang B.B."/>
            <person name="Wang K."/>
            <person name="Wang M."/>
            <person name="Wang X."/>
            <person name="Warfsmann J."/>
            <person name="Weissenbach J."/>
            <person name="White D.D."/>
            <person name="White J.D."/>
            <person name="Wiley G.B."/>
            <person name="Wincker P."/>
            <person name="Xing Y."/>
            <person name="Yang L."/>
            <person name="Yao Z."/>
            <person name="Ying F."/>
            <person name="Zhai J."/>
            <person name="Zhou L."/>
            <person name="Zuber A."/>
            <person name="Denarie J."/>
            <person name="Dixon R.A."/>
            <person name="May G.D."/>
            <person name="Schwartz D.C."/>
            <person name="Rogers J."/>
            <person name="Quetier F."/>
            <person name="Town C.D."/>
            <person name="Roe B.A."/>
        </authorList>
    </citation>
    <scope>NUCLEOTIDE SEQUENCE [LARGE SCALE GENOMIC DNA]</scope>
    <source>
        <strain evidence="2">A17</strain>
        <strain evidence="3 4">cv. Jemalong A17</strain>
    </source>
</reference>
<keyword evidence="1" id="KW-1133">Transmembrane helix</keyword>
<keyword evidence="1" id="KW-0812">Transmembrane</keyword>
<sequence length="74" mass="8107">MGIATNSLHGLVAFIFYVLIGFLQICYPDNPTVFQLHPKTILSRPLGPAVLDGIKFDIEGESNQHWGDLILPGS</sequence>
<dbReference type="AlphaFoldDB" id="G7IG16"/>
<dbReference type="GO" id="GO:0016787">
    <property type="term" value="F:hydrolase activity"/>
    <property type="evidence" value="ECO:0007669"/>
    <property type="project" value="UniProtKB-KW"/>
</dbReference>
<reference evidence="2 4" key="2">
    <citation type="journal article" date="2014" name="BMC Genomics">
        <title>An improved genome release (version Mt4.0) for the model legume Medicago truncatula.</title>
        <authorList>
            <person name="Tang H."/>
            <person name="Krishnakumar V."/>
            <person name="Bidwell S."/>
            <person name="Rosen B."/>
            <person name="Chan A."/>
            <person name="Zhou S."/>
            <person name="Gentzbittel L."/>
            <person name="Childs K.L."/>
            <person name="Yandell M."/>
            <person name="Gundlach H."/>
            <person name="Mayer K.F."/>
            <person name="Schwartz D.C."/>
            <person name="Town C.D."/>
        </authorList>
    </citation>
    <scope>GENOME REANNOTATION</scope>
    <source>
        <strain evidence="3 4">cv. Jemalong A17</strain>
    </source>
</reference>